<dbReference type="Gene3D" id="3.30.420.10">
    <property type="entry name" value="Ribonuclease H-like superfamily/Ribonuclease H"/>
    <property type="match status" value="1"/>
</dbReference>
<dbReference type="Proteomes" id="UP000640583">
    <property type="component" value="Unassembled WGS sequence"/>
</dbReference>
<proteinExistence type="predicted"/>
<sequence length="212" mass="23613">MDKDELNEIAKMLGEPGPNEELFFARRRALGLGAGLDENGEIVSVGGPVFIDFEASSLSQDSWPIEVGVAWLNETKVVIESKLIQPRPDWLESDWNAESQNVHGIQRSELDDASPPDDVAKWLLETVGGRPLFSDAPKFDQRWLNRLLNQPSPEISDFEGAVPEGISKPSNAIDLERGIKEMLSQEHQERFDVIVLDVEAPNKTKKSGEQQP</sequence>
<dbReference type="EMBL" id="JADCKQ010000017">
    <property type="protein sequence ID" value="MBI1495271.1"/>
    <property type="molecule type" value="Genomic_DNA"/>
</dbReference>
<comment type="caution">
    <text evidence="1">The sequence shown here is derived from an EMBL/GenBank/DDBJ whole genome shotgun (WGS) entry which is preliminary data.</text>
</comment>
<accession>A0A8J7IQM9</accession>
<evidence type="ECO:0000313" key="2">
    <source>
        <dbReference type="Proteomes" id="UP000640583"/>
    </source>
</evidence>
<organism evidence="1 2">
    <name type="scientific">Halocynthiibacter styelae</name>
    <dbReference type="NCBI Taxonomy" id="2761955"/>
    <lineage>
        <taxon>Bacteria</taxon>
        <taxon>Pseudomonadati</taxon>
        <taxon>Pseudomonadota</taxon>
        <taxon>Alphaproteobacteria</taxon>
        <taxon>Rhodobacterales</taxon>
        <taxon>Paracoccaceae</taxon>
        <taxon>Halocynthiibacter</taxon>
    </lineage>
</organism>
<name>A0A8J7IQM9_9RHOB</name>
<reference evidence="1" key="1">
    <citation type="submission" date="2020-10" db="EMBL/GenBank/DDBJ databases">
        <title>Paenihalocynthiibacter styelae gen. nov., sp. nov., isolated from stalked sea squirt Styela clava.</title>
        <authorList>
            <person name="Kim Y.-O."/>
            <person name="Yoon J.-H."/>
        </authorList>
    </citation>
    <scope>NUCLEOTIDE SEQUENCE</scope>
    <source>
        <strain evidence="1">MYP1-1</strain>
    </source>
</reference>
<gene>
    <name evidence="1" type="ORF">H1D41_16640</name>
</gene>
<dbReference type="InterPro" id="IPR012337">
    <property type="entry name" value="RNaseH-like_sf"/>
</dbReference>
<dbReference type="GO" id="GO:0003676">
    <property type="term" value="F:nucleic acid binding"/>
    <property type="evidence" value="ECO:0007669"/>
    <property type="project" value="InterPro"/>
</dbReference>
<dbReference type="InterPro" id="IPR036397">
    <property type="entry name" value="RNaseH_sf"/>
</dbReference>
<dbReference type="AlphaFoldDB" id="A0A8J7IQM9"/>
<protein>
    <submittedName>
        <fullName evidence="1">Uncharacterized protein</fullName>
    </submittedName>
</protein>
<evidence type="ECO:0000313" key="1">
    <source>
        <dbReference type="EMBL" id="MBI1495271.1"/>
    </source>
</evidence>
<keyword evidence="2" id="KW-1185">Reference proteome</keyword>
<dbReference type="SUPFAM" id="SSF53098">
    <property type="entry name" value="Ribonuclease H-like"/>
    <property type="match status" value="1"/>
</dbReference>
<dbReference type="RefSeq" id="WP_228849984.1">
    <property type="nucleotide sequence ID" value="NZ_JADCKQ010000017.1"/>
</dbReference>